<evidence type="ECO:0000313" key="1">
    <source>
        <dbReference type="EMBL" id="CAB4766737.1"/>
    </source>
</evidence>
<accession>A0A6J6V8C1</accession>
<gene>
    <name evidence="1" type="ORF">UFOPK2806_02162</name>
</gene>
<proteinExistence type="predicted"/>
<dbReference type="EMBL" id="CAEZYY010000040">
    <property type="protein sequence ID" value="CAB4766737.1"/>
    <property type="molecule type" value="Genomic_DNA"/>
</dbReference>
<dbReference type="AlphaFoldDB" id="A0A6J6V8C1"/>
<sequence>MDPTLLHLAGHHSPTTRDREHILDRHQERLVELTLGLRDRAVTRIHQLHQLLLPHRITLQRLQRRNTHHRRIITRELILGQQLTDLKLHQVQQLLIINHVSLVQSHNNVRNTHLTGQKHMLTRLRHRTISRSHHQNRTINLRSTRDHVLDVVSMTRHINMRIMPILRLVLNMSNRDRDTTSLLLRRLINLIKRSELRQPLIRQRLRNRSRQRRLTMINMTHRPNIHMGLRTLELCLAHDGSLSPECCRGCQGSTGRNHVGSQMLPGQRGW</sequence>
<name>A0A6J6V8C1_9ZZZZ</name>
<reference evidence="1" key="1">
    <citation type="submission" date="2020-05" db="EMBL/GenBank/DDBJ databases">
        <authorList>
            <person name="Chiriac C."/>
            <person name="Salcher M."/>
            <person name="Ghai R."/>
            <person name="Kavagutti S V."/>
        </authorList>
    </citation>
    <scope>NUCLEOTIDE SEQUENCE</scope>
</reference>
<organism evidence="1">
    <name type="scientific">freshwater metagenome</name>
    <dbReference type="NCBI Taxonomy" id="449393"/>
    <lineage>
        <taxon>unclassified sequences</taxon>
        <taxon>metagenomes</taxon>
        <taxon>ecological metagenomes</taxon>
    </lineage>
</organism>
<dbReference type="AntiFam" id="ANF00225">
    <property type="entry name" value="Shadow ORF (opposite tuf)"/>
</dbReference>
<protein>
    <submittedName>
        <fullName evidence="1">Unannotated protein</fullName>
    </submittedName>
</protein>